<protein>
    <recommendedName>
        <fullName evidence="4">Competence protein ComEA</fullName>
    </recommendedName>
</protein>
<dbReference type="RefSeq" id="WP_104812758.1">
    <property type="nucleotide sequence ID" value="NZ_MQUB01000001.1"/>
</dbReference>
<keyword evidence="1" id="KW-0472">Membrane</keyword>
<name>A0A2S7KQC0_9FLAO</name>
<dbReference type="PANTHER" id="PTHR21180:SF32">
    <property type="entry name" value="ENDONUCLEASE_EXONUCLEASE_PHOSPHATASE FAMILY DOMAIN-CONTAINING PROTEIN 1"/>
    <property type="match status" value="1"/>
</dbReference>
<dbReference type="SUPFAM" id="SSF47781">
    <property type="entry name" value="RuvA domain 2-like"/>
    <property type="match status" value="3"/>
</dbReference>
<accession>A0A2S7KQC0</accession>
<dbReference type="EMBL" id="MQUB01000001">
    <property type="protein sequence ID" value="PQB04829.1"/>
    <property type="molecule type" value="Genomic_DNA"/>
</dbReference>
<comment type="caution">
    <text evidence="2">The sequence shown here is derived from an EMBL/GenBank/DDBJ whole genome shotgun (WGS) entry which is preliminary data.</text>
</comment>
<proteinExistence type="predicted"/>
<dbReference type="Pfam" id="PF12836">
    <property type="entry name" value="HHH_3"/>
    <property type="match status" value="2"/>
</dbReference>
<keyword evidence="1" id="KW-1133">Transmembrane helix</keyword>
<feature type="transmembrane region" description="Helical" evidence="1">
    <location>
        <begin position="12"/>
        <end position="31"/>
    </location>
</feature>
<evidence type="ECO:0000313" key="3">
    <source>
        <dbReference type="Proteomes" id="UP000239800"/>
    </source>
</evidence>
<evidence type="ECO:0000256" key="1">
    <source>
        <dbReference type="SAM" id="Phobius"/>
    </source>
</evidence>
<gene>
    <name evidence="2" type="ORF">BST85_07915</name>
</gene>
<evidence type="ECO:0008006" key="4">
    <source>
        <dbReference type="Google" id="ProtNLM"/>
    </source>
</evidence>
<dbReference type="Gene3D" id="1.10.150.280">
    <property type="entry name" value="AF1531-like domain"/>
    <property type="match status" value="2"/>
</dbReference>
<dbReference type="AlphaFoldDB" id="A0A2S7KQC0"/>
<evidence type="ECO:0000313" key="2">
    <source>
        <dbReference type="EMBL" id="PQB04829.1"/>
    </source>
</evidence>
<dbReference type="InterPro" id="IPR051675">
    <property type="entry name" value="Endo/Exo/Phosphatase_dom_1"/>
</dbReference>
<dbReference type="Proteomes" id="UP000239800">
    <property type="component" value="Unassembled WGS sequence"/>
</dbReference>
<keyword evidence="3" id="KW-1185">Reference proteome</keyword>
<dbReference type="OrthoDB" id="981124at2"/>
<reference evidence="2 3" key="1">
    <citation type="submission" date="2016-11" db="EMBL/GenBank/DDBJ databases">
        <title>Trade-off between light-utilization and light-protection in marine flavobacteria.</title>
        <authorList>
            <person name="Kumagai Y."/>
        </authorList>
    </citation>
    <scope>NUCLEOTIDE SEQUENCE [LARGE SCALE GENOMIC DNA]</scope>
    <source>
        <strain evidence="2 3">NBRC 107741</strain>
    </source>
</reference>
<organism evidence="2 3">
    <name type="scientific">Aureitalea marina</name>
    <dbReference type="NCBI Taxonomy" id="930804"/>
    <lineage>
        <taxon>Bacteria</taxon>
        <taxon>Pseudomonadati</taxon>
        <taxon>Bacteroidota</taxon>
        <taxon>Flavobacteriia</taxon>
        <taxon>Flavobacteriales</taxon>
        <taxon>Flavobacteriaceae</taxon>
        <taxon>Aureitalea</taxon>
    </lineage>
</organism>
<keyword evidence="1" id="KW-0812">Transmembrane</keyword>
<dbReference type="PANTHER" id="PTHR21180">
    <property type="entry name" value="ENDONUCLEASE/EXONUCLEASE/PHOSPHATASE FAMILY DOMAIN-CONTAINING PROTEIN 1"/>
    <property type="match status" value="1"/>
</dbReference>
<dbReference type="InterPro" id="IPR010994">
    <property type="entry name" value="RuvA_2-like"/>
</dbReference>
<sequence>MERYSSRRKLTAGQRDGILFLMALILVVLFYRNFPKKEVELNAPVLDDEMRCQIELLDNLRRERQMKSRVVIYPFNPTFLNDYRGYILGLPPVAVDRISAFRESGNWINSLEQFQMVTQLSDSVMERIAPYLELPEFLQNSGKPRQVVKETSLIGDLNTATQEDFIQIRGIGSVKSKQIKTFRERIGGFAHMHELYAIYGLDAELIKRIKSRFTLDQPRSVDLIRVNQASASDLATIPGIGYEVARSIWLERRKIGGFKNWSELRSIPEIGLREFALIEVYLSLE</sequence>